<dbReference type="EMBL" id="MN739677">
    <property type="protein sequence ID" value="QHT20058.1"/>
    <property type="molecule type" value="Genomic_DNA"/>
</dbReference>
<name>A0A6C0DUA6_9ZZZZ</name>
<reference evidence="1" key="1">
    <citation type="journal article" date="2020" name="Nature">
        <title>Giant virus diversity and host interactions through global metagenomics.</title>
        <authorList>
            <person name="Schulz F."/>
            <person name="Roux S."/>
            <person name="Paez-Espino D."/>
            <person name="Jungbluth S."/>
            <person name="Walsh D.A."/>
            <person name="Denef V.J."/>
            <person name="McMahon K.D."/>
            <person name="Konstantinidis K.T."/>
            <person name="Eloe-Fadrosh E.A."/>
            <person name="Kyrpides N.C."/>
            <person name="Woyke T."/>
        </authorList>
    </citation>
    <scope>NUCLEOTIDE SEQUENCE</scope>
    <source>
        <strain evidence="1">GVMAG-M-3300023174-60</strain>
    </source>
</reference>
<proteinExistence type="predicted"/>
<organism evidence="1">
    <name type="scientific">viral metagenome</name>
    <dbReference type="NCBI Taxonomy" id="1070528"/>
    <lineage>
        <taxon>unclassified sequences</taxon>
        <taxon>metagenomes</taxon>
        <taxon>organismal metagenomes</taxon>
    </lineage>
</organism>
<sequence>MEILEILENPGVAVRVCGIYNKLLVVVKFFGSYISDRSIKLYEKPERLAIVKSRWNTKIPIKLDDTRVAEYTKRANEYLNHISITLSTVK</sequence>
<evidence type="ECO:0000313" key="1">
    <source>
        <dbReference type="EMBL" id="QHT20058.1"/>
    </source>
</evidence>
<protein>
    <submittedName>
        <fullName evidence="1">Uncharacterized protein</fullName>
    </submittedName>
</protein>
<accession>A0A6C0DUA6</accession>
<dbReference type="AlphaFoldDB" id="A0A6C0DUA6"/>